<protein>
    <submittedName>
        <fullName evidence="6">Uncharacterized protein</fullName>
    </submittedName>
</protein>
<dbReference type="GO" id="GO:0005634">
    <property type="term" value="C:nucleus"/>
    <property type="evidence" value="ECO:0007669"/>
    <property type="project" value="UniProtKB-SubCell"/>
</dbReference>
<dbReference type="Gene3D" id="2.40.330.10">
    <property type="entry name" value="DNA-binding pseudobarrel domain"/>
    <property type="match status" value="1"/>
</dbReference>
<gene>
    <name evidence="6" type="ORF">Syun_015002</name>
</gene>
<reference evidence="6 7" key="1">
    <citation type="submission" date="2024-01" db="EMBL/GenBank/DDBJ databases">
        <title>Genome assemblies of Stephania.</title>
        <authorList>
            <person name="Yang L."/>
        </authorList>
    </citation>
    <scope>NUCLEOTIDE SEQUENCE [LARGE SCALE GENOMIC DNA]</scope>
    <source>
        <strain evidence="6">YNDBR</strain>
        <tissue evidence="6">Leaf</tissue>
    </source>
</reference>
<proteinExistence type="predicted"/>
<keyword evidence="2" id="KW-0805">Transcription regulation</keyword>
<evidence type="ECO:0000256" key="5">
    <source>
        <dbReference type="ARBA" id="ARBA00023242"/>
    </source>
</evidence>
<evidence type="ECO:0000313" key="6">
    <source>
        <dbReference type="EMBL" id="KAK9135672.1"/>
    </source>
</evidence>
<dbReference type="Proteomes" id="UP001420932">
    <property type="component" value="Unassembled WGS sequence"/>
</dbReference>
<sequence length="85" mass="9891">MSSEQPASMHAFIMQDFKRRLDTKHSGVFVTRKHANECLPQLDMSQPTPIQELAAKDLHGFEWRFKHIFERFLACPLLALFDSCL</sequence>
<accession>A0AAP0JKJ2</accession>
<comment type="subcellular location">
    <subcellularLocation>
        <location evidence="1">Nucleus</location>
    </subcellularLocation>
</comment>
<dbReference type="InterPro" id="IPR015300">
    <property type="entry name" value="DNA-bd_pseudobarrel_sf"/>
</dbReference>
<dbReference type="AlphaFoldDB" id="A0AAP0JKJ2"/>
<dbReference type="SUPFAM" id="SSF101936">
    <property type="entry name" value="DNA-binding pseudobarrel domain"/>
    <property type="match status" value="1"/>
</dbReference>
<organism evidence="6 7">
    <name type="scientific">Stephania yunnanensis</name>
    <dbReference type="NCBI Taxonomy" id="152371"/>
    <lineage>
        <taxon>Eukaryota</taxon>
        <taxon>Viridiplantae</taxon>
        <taxon>Streptophyta</taxon>
        <taxon>Embryophyta</taxon>
        <taxon>Tracheophyta</taxon>
        <taxon>Spermatophyta</taxon>
        <taxon>Magnoliopsida</taxon>
        <taxon>Ranunculales</taxon>
        <taxon>Menispermaceae</taxon>
        <taxon>Menispermoideae</taxon>
        <taxon>Cissampelideae</taxon>
        <taxon>Stephania</taxon>
    </lineage>
</organism>
<name>A0AAP0JKJ2_9MAGN</name>
<keyword evidence="3" id="KW-0238">DNA-binding</keyword>
<keyword evidence="7" id="KW-1185">Reference proteome</keyword>
<dbReference type="GO" id="GO:0009725">
    <property type="term" value="P:response to hormone"/>
    <property type="evidence" value="ECO:0007669"/>
    <property type="project" value="InterPro"/>
</dbReference>
<dbReference type="EMBL" id="JBBNAF010000006">
    <property type="protein sequence ID" value="KAK9135672.1"/>
    <property type="molecule type" value="Genomic_DNA"/>
</dbReference>
<evidence type="ECO:0000313" key="7">
    <source>
        <dbReference type="Proteomes" id="UP001420932"/>
    </source>
</evidence>
<evidence type="ECO:0000256" key="1">
    <source>
        <dbReference type="ARBA" id="ARBA00004123"/>
    </source>
</evidence>
<dbReference type="GO" id="GO:0006355">
    <property type="term" value="P:regulation of DNA-templated transcription"/>
    <property type="evidence" value="ECO:0007669"/>
    <property type="project" value="InterPro"/>
</dbReference>
<comment type="caution">
    <text evidence="6">The sequence shown here is derived from an EMBL/GenBank/DDBJ whole genome shotgun (WGS) entry which is preliminary data.</text>
</comment>
<evidence type="ECO:0000256" key="2">
    <source>
        <dbReference type="ARBA" id="ARBA00023015"/>
    </source>
</evidence>
<evidence type="ECO:0000256" key="3">
    <source>
        <dbReference type="ARBA" id="ARBA00023125"/>
    </source>
</evidence>
<evidence type="ECO:0000256" key="4">
    <source>
        <dbReference type="ARBA" id="ARBA00023163"/>
    </source>
</evidence>
<keyword evidence="4" id="KW-0804">Transcription</keyword>
<dbReference type="PANTHER" id="PTHR31384">
    <property type="entry name" value="AUXIN RESPONSE FACTOR 4-RELATED"/>
    <property type="match status" value="1"/>
</dbReference>
<keyword evidence="5" id="KW-0539">Nucleus</keyword>
<dbReference type="GO" id="GO:0003677">
    <property type="term" value="F:DNA binding"/>
    <property type="evidence" value="ECO:0007669"/>
    <property type="project" value="UniProtKB-KW"/>
</dbReference>
<dbReference type="PANTHER" id="PTHR31384:SF1">
    <property type="entry name" value="AUXIN RESPONSE FACTOR 9"/>
    <property type="match status" value="1"/>
</dbReference>
<dbReference type="InterPro" id="IPR044835">
    <property type="entry name" value="ARF_plant"/>
</dbReference>